<keyword evidence="2" id="KW-1003">Cell membrane</keyword>
<dbReference type="InterPro" id="IPR001007">
    <property type="entry name" value="VWF_dom"/>
</dbReference>
<dbReference type="SUPFAM" id="SSF57567">
    <property type="entry name" value="Serine protease inhibitors"/>
    <property type="match status" value="2"/>
</dbReference>
<dbReference type="InterPro" id="IPR001846">
    <property type="entry name" value="VWF_type-D"/>
</dbReference>
<dbReference type="InterPro" id="IPR035234">
    <property type="entry name" value="IgGFc-bd_N"/>
</dbReference>
<keyword evidence="5" id="KW-0472">Membrane</keyword>
<comment type="subcellular location">
    <subcellularLocation>
        <location evidence="1">Cell membrane</location>
    </subcellularLocation>
</comment>
<dbReference type="Pfam" id="PF17517">
    <property type="entry name" value="IgGFc_binding"/>
    <property type="match status" value="1"/>
</dbReference>
<dbReference type="InterPro" id="IPR052749">
    <property type="entry name" value="Alpha-tectorin"/>
</dbReference>
<keyword evidence="7" id="KW-0325">Glycoprotein</keyword>
<dbReference type="Pfam" id="PF00094">
    <property type="entry name" value="VWD"/>
    <property type="match status" value="4"/>
</dbReference>
<evidence type="ECO:0000256" key="3">
    <source>
        <dbReference type="ARBA" id="ARBA00022729"/>
    </source>
</evidence>
<comment type="caution">
    <text evidence="11">The sequence shown here is derived from an EMBL/GenBank/DDBJ whole genome shotgun (WGS) entry which is preliminary data.</text>
</comment>
<protein>
    <submittedName>
        <fullName evidence="11">IgGFc-binding protein-like isoform X1</fullName>
    </submittedName>
</protein>
<dbReference type="SMART" id="SM00216">
    <property type="entry name" value="VWD"/>
    <property type="match status" value="4"/>
</dbReference>
<feature type="domain" description="NIDO" evidence="9">
    <location>
        <begin position="130"/>
        <end position="309"/>
    </location>
</feature>
<evidence type="ECO:0000313" key="12">
    <source>
        <dbReference type="Proteomes" id="UP001145742"/>
    </source>
</evidence>
<evidence type="ECO:0000256" key="4">
    <source>
        <dbReference type="ARBA" id="ARBA00022737"/>
    </source>
</evidence>
<organism evidence="11 12">
    <name type="scientific">Willisornis vidua</name>
    <name type="common">Xingu scale-backed antbird</name>
    <dbReference type="NCBI Taxonomy" id="1566151"/>
    <lineage>
        <taxon>Eukaryota</taxon>
        <taxon>Metazoa</taxon>
        <taxon>Chordata</taxon>
        <taxon>Craniata</taxon>
        <taxon>Vertebrata</taxon>
        <taxon>Euteleostomi</taxon>
        <taxon>Archelosauria</taxon>
        <taxon>Archosauria</taxon>
        <taxon>Dinosauria</taxon>
        <taxon>Saurischia</taxon>
        <taxon>Theropoda</taxon>
        <taxon>Coelurosauria</taxon>
        <taxon>Aves</taxon>
        <taxon>Neognathae</taxon>
        <taxon>Neoaves</taxon>
        <taxon>Telluraves</taxon>
        <taxon>Australaves</taxon>
        <taxon>Passeriformes</taxon>
        <taxon>Thamnophilidae</taxon>
        <taxon>Willisornis</taxon>
    </lineage>
</organism>
<dbReference type="EMBL" id="WHWB01033845">
    <property type="protein sequence ID" value="KAJ7416224.1"/>
    <property type="molecule type" value="Genomic_DNA"/>
</dbReference>
<evidence type="ECO:0000313" key="11">
    <source>
        <dbReference type="EMBL" id="KAJ7416224.1"/>
    </source>
</evidence>
<dbReference type="SMART" id="SM00539">
    <property type="entry name" value="NIDO"/>
    <property type="match status" value="1"/>
</dbReference>
<evidence type="ECO:0000259" key="9">
    <source>
        <dbReference type="PROSITE" id="PS51220"/>
    </source>
</evidence>
<dbReference type="PANTHER" id="PTHR46160:SF3">
    <property type="entry name" value="ALPHA-TECTORIN"/>
    <property type="match status" value="1"/>
</dbReference>
<dbReference type="InterPro" id="IPR014853">
    <property type="entry name" value="VWF/SSPO/ZAN-like_Cys-rich_dom"/>
</dbReference>
<accession>A0ABQ9DD27</accession>
<proteinExistence type="predicted"/>
<evidence type="ECO:0000256" key="7">
    <source>
        <dbReference type="ARBA" id="ARBA00023180"/>
    </source>
</evidence>
<feature type="domain" description="VWFD" evidence="10">
    <location>
        <begin position="1486"/>
        <end position="1666"/>
    </location>
</feature>
<feature type="region of interest" description="Disordered" evidence="8">
    <location>
        <begin position="964"/>
        <end position="1038"/>
    </location>
</feature>
<evidence type="ECO:0000256" key="1">
    <source>
        <dbReference type="ARBA" id="ARBA00004236"/>
    </source>
</evidence>
<dbReference type="InterPro" id="IPR002919">
    <property type="entry name" value="TIL_dom"/>
</dbReference>
<keyword evidence="3" id="KW-0732">Signal</keyword>
<dbReference type="PROSITE" id="PS51220">
    <property type="entry name" value="NIDO"/>
    <property type="match status" value="1"/>
</dbReference>
<dbReference type="SMART" id="SM00215">
    <property type="entry name" value="VWC_out"/>
    <property type="match status" value="2"/>
</dbReference>
<dbReference type="Gene3D" id="2.10.25.10">
    <property type="entry name" value="Laminin"/>
    <property type="match status" value="2"/>
</dbReference>
<dbReference type="PANTHER" id="PTHR46160">
    <property type="entry name" value="ALPHA-TECTORIN-RELATED"/>
    <property type="match status" value="1"/>
</dbReference>
<dbReference type="CDD" id="cd19941">
    <property type="entry name" value="TIL"/>
    <property type="match status" value="2"/>
</dbReference>
<reference evidence="11" key="1">
    <citation type="submission" date="2019-10" db="EMBL/GenBank/DDBJ databases">
        <authorList>
            <person name="Soares A.E.R."/>
            <person name="Aleixo A."/>
            <person name="Schneider P."/>
            <person name="Miyaki C.Y."/>
            <person name="Schneider M.P."/>
            <person name="Mello C."/>
            <person name="Vasconcelos A.T.R."/>
        </authorList>
    </citation>
    <scope>NUCLEOTIDE SEQUENCE</scope>
    <source>
        <tissue evidence="11">Muscle</tissue>
    </source>
</reference>
<gene>
    <name evidence="11" type="ORF">WISP_72905</name>
</gene>
<dbReference type="Pfam" id="PF06119">
    <property type="entry name" value="NIDO"/>
    <property type="match status" value="2"/>
</dbReference>
<evidence type="ECO:0000256" key="6">
    <source>
        <dbReference type="ARBA" id="ARBA00023157"/>
    </source>
</evidence>
<feature type="compositionally biased region" description="Low complexity" evidence="8">
    <location>
        <begin position="1001"/>
        <end position="1038"/>
    </location>
</feature>
<dbReference type="Pfam" id="PF08742">
    <property type="entry name" value="C8"/>
    <property type="match status" value="2"/>
</dbReference>
<dbReference type="InterPro" id="IPR003886">
    <property type="entry name" value="NIDO_dom"/>
</dbReference>
<dbReference type="SMART" id="SM00832">
    <property type="entry name" value="C8"/>
    <property type="match status" value="2"/>
</dbReference>
<feature type="domain" description="VWFD" evidence="10">
    <location>
        <begin position="811"/>
        <end position="987"/>
    </location>
</feature>
<dbReference type="Pfam" id="PF12714">
    <property type="entry name" value="TILa"/>
    <property type="match status" value="3"/>
</dbReference>
<evidence type="ECO:0000259" key="10">
    <source>
        <dbReference type="PROSITE" id="PS51233"/>
    </source>
</evidence>
<keyword evidence="12" id="KW-1185">Reference proteome</keyword>
<dbReference type="InterPro" id="IPR025615">
    <property type="entry name" value="TILa_dom"/>
</dbReference>
<keyword evidence="4" id="KW-0677">Repeat</keyword>
<name>A0ABQ9DD27_9PASS</name>
<feature type="domain" description="VWFD" evidence="10">
    <location>
        <begin position="1874"/>
        <end position="2049"/>
    </location>
</feature>
<keyword evidence="6" id="KW-1015">Disulfide bond</keyword>
<dbReference type="Proteomes" id="UP001145742">
    <property type="component" value="Unassembled WGS sequence"/>
</dbReference>
<dbReference type="PROSITE" id="PS51233">
    <property type="entry name" value="VWFD"/>
    <property type="match status" value="4"/>
</dbReference>
<evidence type="ECO:0000256" key="5">
    <source>
        <dbReference type="ARBA" id="ARBA00023136"/>
    </source>
</evidence>
<evidence type="ECO:0000256" key="2">
    <source>
        <dbReference type="ARBA" id="ARBA00022475"/>
    </source>
</evidence>
<sequence length="2066" mass="225238">MKIPVDFLGFLRVKDVTLCCFPPPDFRVCGGHQYLIRKSGVFCGGKFSNPEFATGSLLYPYGPDKGDQTNPKNDDGTSERITLSVPFTFYGKTHEALFVNNNGVISFNDPVRQYTADPFPLADGRTFVAPYWADVDNVLGGDIFYRQTTSPALLADITQDINQYFPKTSFTATWAFVATWDHVAYYGSISTKGNTFQAVLTTDSKTFFIILNYWDIQWTTGAASDGDAETGLGGIPAHVGREEEIKGEEVVPPSFLGMMMMMMIKAGFNSGDDTNFYNIPGSQTDAIINITATSNVNVPGRWVFRVDNFQVTGVDPHQLNDNDCWLKDPKVGKSTWKFLKFLPLPPLPTPALVLVLVLRAVGLEALLHALHVTSVVAPPHLGEEFLVAFQQNSDQRTLHSDFRLLLLTGPSPSTTATISMKRPGLRMTVQAAANQPILVKIPPQAEMVGSQLFENAVVVKTTAAVTAVMINDKRTAADSTVIYPVHRWGTEYHVVTPSPSPARYAQFVVAAWDQPTTVNVHLNADVTFRGQLHPRGSTITIPLEPFQVAQIQSAEDLSGTRVVANRPVAVFSGHTCVGRLSRCDHVVEQLRPVTQWGTAFIVPPVPFQGQSNVAYMSAAQPTRVKGYGELSETTRQLQPNHAVLYGAQSKKGLFLTSDAGIQVFLLGNGGNNGAVTFNPFFVTIPDISSYCNSYAIVALEGYDNRVLLVAKTAETSRILLNQRPLGSTAWEPVPGTEYSWVSINLGNGFGIHRVEHETSAFGAWSLGTREGKLYGTEGACDSDPCRKVQCRPKETCHLDKGAPTCRHDYLGTCSGSLPLQYHTFDGAPVSTHGGCKYTLSRYCGDDLTLEPFSVEERQSRDGSEEPLANIYAYTYNVSIRAGRGKTVQVNNKPMDLPATLEAGKIRIFQNEGRTILETDFGLQVTYDEDQVIMVAVPSSYFGATCGLCGNFNEDTEDEAMVPNDIPGEGDEDWAERWKDPSCQEDCGDQQTPGDVKGCGISPTSAPSTSSTSSSWSTFSTSSNSRTSGTSSTFSPSRATSSCFHNNRYYKLHEEFWEDGSCRKRCRCESVGTVKCNPGKCKPHEKCVTINGVSKCEPNQHYTCIGTGDPHYTTFDGRRFDFQGSCIYQFAALCTPKPLLVPFNITVENNHRGSRAVTFTKTVSLEVYGSTISMSQEHPRKVKVDGAFVSLPFSHPHFSVFYRGVHGFVTTDFGLTVTFDWYSYARAILPSTYSGAVCGLCGNANGDPEDDFVTPGGHSAPDETQLGDSWKVGDIPGCSAGCGDKCPVCDVAQVQPYRGDKYCGVITRAGGPFRKCHHVIDPEPFLQDCAFDACHYRGHRDTVCQGVTAYVTACQSHGVDVEIWRTADFCSLSCPPHSHYELCGSSCQPTCHTPSVPTTCADTPCSEGCFCDSGYILSGSDCVPRSECGCEYHGRYYQKDTEFYPSCRERCRCGTDGAVTCQEAFCGAHEECRLEDGVLGCHPTGYGRLVVSGDPHYVTFDGRTFNIPGSCTYVLAQLCEPAPRLVNFTVLVEHEAGSHSDPVMMKRVMVSIHGYTITMEREQRWEVKVNSERYTLPLVTEDNKLRIGQEGSNIVLHTSAGVRVLYNTATFLLITVPDIYRGRLCGLGGDYDGDPTDDFRLPTGALAGTTQEFITSWKVPRKDRACSDGCDDGVCSKCDITDAASYGRNGSCGIIRDAEGPFRGCHPRVSPVEYFTHCVHDVCVARGDRGALCHSLQAYAAACQAAGAAVEPWRTKDFCPLSCPPNSHYELCTRTCDVTCAALVGPVPCTLGCFEGCQCDDGFVFDGDTCVSPERCGCIHRGRYLKAGETVTFNNCSKECHCHPLWGLVCRDTQCHPDQVCVTRDGAQVCVKREGHCQLTPGASLTTFDGVPGLLLASGTYKVSALCNEEAPDWFKVVVEISDCREKNIPATTAVIVFVREGVISVNGNMEVWVNGLFTHPPTTISDSISVTSSAGNVTITHRSGMSVTITRGGEATITVASSLATRLCAPCGNFNGNPRDDLKLPDGSDARSIGEVVDMWKSRDFAGCHISHQIRQEVDAPIYPVP</sequence>
<dbReference type="InterPro" id="IPR036084">
    <property type="entry name" value="Ser_inhib-like_sf"/>
</dbReference>
<dbReference type="Pfam" id="PF01826">
    <property type="entry name" value="TIL"/>
    <property type="match status" value="2"/>
</dbReference>
<evidence type="ECO:0000256" key="8">
    <source>
        <dbReference type="SAM" id="MobiDB-lite"/>
    </source>
</evidence>
<feature type="domain" description="VWFD" evidence="10">
    <location>
        <begin position="1101"/>
        <end position="1278"/>
    </location>
</feature>